<evidence type="ECO:0000313" key="2">
    <source>
        <dbReference type="Proteomes" id="UP001600165"/>
    </source>
</evidence>
<proteinExistence type="predicted"/>
<keyword evidence="2" id="KW-1185">Reference proteome</keyword>
<comment type="caution">
    <text evidence="1">The sequence shown here is derived from an EMBL/GenBank/DDBJ whole genome shotgun (WGS) entry which is preliminary data.</text>
</comment>
<gene>
    <name evidence="1" type="ORF">ACFVKH_19130</name>
</gene>
<protein>
    <submittedName>
        <fullName evidence="1">Uncharacterized protein</fullName>
    </submittedName>
</protein>
<dbReference type="RefSeq" id="WP_377968030.1">
    <property type="nucleotide sequence ID" value="NZ_JBHZOL010000109.1"/>
</dbReference>
<accession>A0ABW6IM83</accession>
<organism evidence="1 2">
    <name type="scientific">Almyronema epifaneia S1</name>
    <dbReference type="NCBI Taxonomy" id="2991925"/>
    <lineage>
        <taxon>Bacteria</taxon>
        <taxon>Bacillati</taxon>
        <taxon>Cyanobacteriota</taxon>
        <taxon>Cyanophyceae</taxon>
        <taxon>Nodosilineales</taxon>
        <taxon>Nodosilineaceae</taxon>
        <taxon>Almyronema</taxon>
        <taxon>Almyronema epifaneia</taxon>
    </lineage>
</organism>
<reference evidence="1 2" key="1">
    <citation type="submission" date="2024-10" db="EMBL/GenBank/DDBJ databases">
        <authorList>
            <person name="Ratan Roy A."/>
            <person name="Morales Sandoval P.H."/>
            <person name="De Los Santos Villalobos S."/>
            <person name="Chakraborty S."/>
            <person name="Mukherjee J."/>
        </authorList>
    </citation>
    <scope>NUCLEOTIDE SEQUENCE [LARGE SCALE GENOMIC DNA]</scope>
    <source>
        <strain evidence="1 2">S1</strain>
    </source>
</reference>
<name>A0ABW6IM83_9CYAN</name>
<sequence>MNTISIPVEPEIQAAFEQASEDERRALAQLVGLFLKEGWGNKNLIQVMQEIGSRAEQRGLTPEILANLLAADEQA</sequence>
<evidence type="ECO:0000313" key="1">
    <source>
        <dbReference type="EMBL" id="MFE4108399.1"/>
    </source>
</evidence>
<dbReference type="Proteomes" id="UP001600165">
    <property type="component" value="Unassembled WGS sequence"/>
</dbReference>
<dbReference type="EMBL" id="JBHZOL010000109">
    <property type="protein sequence ID" value="MFE4108399.1"/>
    <property type="molecule type" value="Genomic_DNA"/>
</dbReference>